<dbReference type="HOGENOM" id="CLU_115965_0_0_1"/>
<dbReference type="AlphaFoldDB" id="A0A015N161"/>
<dbReference type="OrthoDB" id="2432495at2759"/>
<dbReference type="EMBL" id="JEMT01015008">
    <property type="protein sequence ID" value="EXX72823.1"/>
    <property type="molecule type" value="Genomic_DNA"/>
</dbReference>
<reference evidence="1 2" key="1">
    <citation type="submission" date="2014-02" db="EMBL/GenBank/DDBJ databases">
        <title>Single nucleus genome sequencing reveals high similarity among nuclei of an endomycorrhizal fungus.</title>
        <authorList>
            <person name="Lin K."/>
            <person name="Geurts R."/>
            <person name="Zhang Z."/>
            <person name="Limpens E."/>
            <person name="Saunders D.G."/>
            <person name="Mu D."/>
            <person name="Pang E."/>
            <person name="Cao H."/>
            <person name="Cha H."/>
            <person name="Lin T."/>
            <person name="Zhou Q."/>
            <person name="Shang Y."/>
            <person name="Li Y."/>
            <person name="Ivanov S."/>
            <person name="Sharma T."/>
            <person name="Velzen R.V."/>
            <person name="Ruijter N.D."/>
            <person name="Aanen D.K."/>
            <person name="Win J."/>
            <person name="Kamoun S."/>
            <person name="Bisseling T."/>
            <person name="Huang S."/>
        </authorList>
    </citation>
    <scope>NUCLEOTIDE SEQUENCE [LARGE SCALE GENOMIC DNA]</scope>
    <source>
        <strain evidence="2">DAOM197198w</strain>
    </source>
</reference>
<proteinExistence type="predicted"/>
<sequence>MERLEEEGYLRLYISLETIETDGKILFWTIFSDYLVRTAPEYIKDQIKLVMISLICFQEGGEKQVILFIDEYDIMYRANDETISSFLRIVRNVKARKEEYAIWSINIVGPFSILHLSSKEVTTSPFNVYRSFQTPNFTQEQVQFLFKEYANNH</sequence>
<name>A0A015N161_RHIIW</name>
<keyword evidence="2" id="KW-1185">Reference proteome</keyword>
<evidence type="ECO:0000313" key="2">
    <source>
        <dbReference type="Proteomes" id="UP000022910"/>
    </source>
</evidence>
<accession>A0A015N161</accession>
<comment type="caution">
    <text evidence="1">The sequence shown here is derived from an EMBL/GenBank/DDBJ whole genome shotgun (WGS) entry which is preliminary data.</text>
</comment>
<evidence type="ECO:0008006" key="3">
    <source>
        <dbReference type="Google" id="ProtNLM"/>
    </source>
</evidence>
<evidence type="ECO:0000313" key="1">
    <source>
        <dbReference type="EMBL" id="EXX72823.1"/>
    </source>
</evidence>
<organism evidence="1 2">
    <name type="scientific">Rhizophagus irregularis (strain DAOM 197198w)</name>
    <name type="common">Glomus intraradices</name>
    <dbReference type="NCBI Taxonomy" id="1432141"/>
    <lineage>
        <taxon>Eukaryota</taxon>
        <taxon>Fungi</taxon>
        <taxon>Fungi incertae sedis</taxon>
        <taxon>Mucoromycota</taxon>
        <taxon>Glomeromycotina</taxon>
        <taxon>Glomeromycetes</taxon>
        <taxon>Glomerales</taxon>
        <taxon>Glomeraceae</taxon>
        <taxon>Rhizophagus</taxon>
    </lineage>
</organism>
<protein>
    <recommendedName>
        <fullName evidence="3">AAA-ATPase-like domain-containing protein</fullName>
    </recommendedName>
</protein>
<gene>
    <name evidence="1" type="ORF">RirG_065670</name>
</gene>
<dbReference type="Proteomes" id="UP000022910">
    <property type="component" value="Unassembled WGS sequence"/>
</dbReference>